<keyword evidence="3" id="KW-1185">Reference proteome</keyword>
<evidence type="ECO:0000313" key="3">
    <source>
        <dbReference type="Proteomes" id="UP000029964"/>
    </source>
</evidence>
<protein>
    <submittedName>
        <fullName evidence="2">Uncharacterized protein</fullName>
    </submittedName>
</protein>
<gene>
    <name evidence="2" type="ORF">ACRE_029330</name>
</gene>
<proteinExistence type="predicted"/>
<dbReference type="HOGENOM" id="CLU_1895549_0_0_1"/>
<evidence type="ECO:0000256" key="1">
    <source>
        <dbReference type="SAM" id="MobiDB-lite"/>
    </source>
</evidence>
<name>A0A086TAA2_HAPC1</name>
<dbReference type="Proteomes" id="UP000029964">
    <property type="component" value="Unassembled WGS sequence"/>
</dbReference>
<evidence type="ECO:0000313" key="2">
    <source>
        <dbReference type="EMBL" id="KFH46284.1"/>
    </source>
</evidence>
<sequence>MGHLQPEMSSPAPENTTTGPRTCITARTRIQRRHGEITQSNTAYLRPQRRLNEQLARSAAFQALSARRVRPVAIWRSLGRETTKGPSHAMALGATKLDRDQSPMNHAMPFDCMAQPRILKVLGSPSAFTNYAHD</sequence>
<accession>A0A086TAA2</accession>
<organism evidence="2 3">
    <name type="scientific">Hapsidospora chrysogenum (strain ATCC 11550 / CBS 779.69 / DSM 880 / IAM 14645 / JCM 23072 / IMI 49137)</name>
    <name type="common">Acremonium chrysogenum</name>
    <dbReference type="NCBI Taxonomy" id="857340"/>
    <lineage>
        <taxon>Eukaryota</taxon>
        <taxon>Fungi</taxon>
        <taxon>Dikarya</taxon>
        <taxon>Ascomycota</taxon>
        <taxon>Pezizomycotina</taxon>
        <taxon>Sordariomycetes</taxon>
        <taxon>Hypocreomycetidae</taxon>
        <taxon>Hypocreales</taxon>
        <taxon>Bionectriaceae</taxon>
        <taxon>Hapsidospora</taxon>
    </lineage>
</organism>
<feature type="region of interest" description="Disordered" evidence="1">
    <location>
        <begin position="1"/>
        <end position="22"/>
    </location>
</feature>
<reference evidence="3" key="1">
    <citation type="journal article" date="2014" name="Genome Announc.">
        <title>Genome sequence and annotation of Acremonium chrysogenum, producer of the beta-lactam antibiotic cephalosporin C.</title>
        <authorList>
            <person name="Terfehr D."/>
            <person name="Dahlmann T.A."/>
            <person name="Specht T."/>
            <person name="Zadra I."/>
            <person name="Kuernsteiner H."/>
            <person name="Kueck U."/>
        </authorList>
    </citation>
    <scope>NUCLEOTIDE SEQUENCE [LARGE SCALE GENOMIC DNA]</scope>
    <source>
        <strain evidence="3">ATCC 11550 / CBS 779.69 / DSM 880 / IAM 14645 / JCM 23072 / IMI 49137</strain>
    </source>
</reference>
<dbReference type="AlphaFoldDB" id="A0A086TAA2"/>
<dbReference type="EMBL" id="JPKY01000021">
    <property type="protein sequence ID" value="KFH46284.1"/>
    <property type="molecule type" value="Genomic_DNA"/>
</dbReference>
<comment type="caution">
    <text evidence="2">The sequence shown here is derived from an EMBL/GenBank/DDBJ whole genome shotgun (WGS) entry which is preliminary data.</text>
</comment>